<dbReference type="EMBL" id="JACOQG010000025">
    <property type="protein sequence ID" value="MBC5780607.1"/>
    <property type="molecule type" value="Genomic_DNA"/>
</dbReference>
<sequence>MRIVFYSASTSAHSNSSTKTTYQPFRADTWDEMDRLYPDCEFVVAGPLNGSYIFDVADGEICKKPEKVKYVLLESGMSAEDTAELIAQQKPDIAVAIASGAVPFDWVPIKTALIAEELQKRGIATIANNTLVSVAAFDKWRSNIMFRSFVKAAKGIYIHHELFLAEKKNPGVSINVYKEYVFYRIKEMNFPVIVKDTLGAGSIGVEVMNSYEEVESFLNSDRNNSDIMVEELIQGEQFGTEIHGVEGRYSVLPPIAFSVTKEGITDPLSSVKFGPVTDPSYHFEKVQEELLNMAQSLKFEGTVQVDLVYRAGEWYIIEINPRWSGMTTTTAAMEGRNPLSIFVDSILGTDKNYSMKRNLKYALNFKMKARSQEDLIRLYGNPHVDYIMQLETSVAGMEKINYCEVVISTDQEKEDILNILNELEEEFPGLVSDDVKANAGELVAKYQ</sequence>
<dbReference type="PANTHER" id="PTHR23132">
    <property type="entry name" value="D-ALANINE--D-ALANINE LIGASE"/>
    <property type="match status" value="1"/>
</dbReference>
<keyword evidence="1" id="KW-0547">Nucleotide-binding</keyword>
<evidence type="ECO:0000256" key="1">
    <source>
        <dbReference type="PROSITE-ProRule" id="PRU00409"/>
    </source>
</evidence>
<protein>
    <submittedName>
        <fullName evidence="3">ATP-grasp domain-containing protein</fullName>
    </submittedName>
</protein>
<gene>
    <name evidence="3" type="ORF">H8Z82_13300</name>
</gene>
<name>A0ABR7IKP4_9FIRM</name>
<evidence type="ECO:0000259" key="2">
    <source>
        <dbReference type="PROSITE" id="PS50975"/>
    </source>
</evidence>
<evidence type="ECO:0000313" key="4">
    <source>
        <dbReference type="Proteomes" id="UP000649826"/>
    </source>
</evidence>
<feature type="domain" description="ATP-grasp" evidence="2">
    <location>
        <begin position="154"/>
        <end position="347"/>
    </location>
</feature>
<keyword evidence="1" id="KW-0067">ATP-binding</keyword>
<dbReference type="PANTHER" id="PTHR23132:SF23">
    <property type="entry name" value="D-ALANINE--D-ALANINE LIGASE B"/>
    <property type="match status" value="1"/>
</dbReference>
<dbReference type="Gene3D" id="3.30.470.20">
    <property type="entry name" value="ATP-grasp fold, B domain"/>
    <property type="match status" value="1"/>
</dbReference>
<dbReference type="Proteomes" id="UP000649826">
    <property type="component" value="Unassembled WGS sequence"/>
</dbReference>
<keyword evidence="4" id="KW-1185">Reference proteome</keyword>
<comment type="caution">
    <text evidence="3">The sequence shown here is derived from an EMBL/GenBank/DDBJ whole genome shotgun (WGS) entry which is preliminary data.</text>
</comment>
<organism evidence="3 4">
    <name type="scientific">Blautia difficilis</name>
    <dbReference type="NCBI Taxonomy" id="2763027"/>
    <lineage>
        <taxon>Bacteria</taxon>
        <taxon>Bacillati</taxon>
        <taxon>Bacillota</taxon>
        <taxon>Clostridia</taxon>
        <taxon>Lachnospirales</taxon>
        <taxon>Lachnospiraceae</taxon>
        <taxon>Blautia</taxon>
    </lineage>
</organism>
<dbReference type="InterPro" id="IPR011761">
    <property type="entry name" value="ATP-grasp"/>
</dbReference>
<reference evidence="3 4" key="1">
    <citation type="submission" date="2020-08" db="EMBL/GenBank/DDBJ databases">
        <title>Genome public.</title>
        <authorList>
            <person name="Liu C."/>
            <person name="Sun Q."/>
        </authorList>
    </citation>
    <scope>NUCLEOTIDE SEQUENCE [LARGE SCALE GENOMIC DNA]</scope>
    <source>
        <strain evidence="3 4">M29</strain>
    </source>
</reference>
<dbReference type="Pfam" id="PF02655">
    <property type="entry name" value="ATP-grasp_3"/>
    <property type="match status" value="1"/>
</dbReference>
<dbReference type="RefSeq" id="WP_186995375.1">
    <property type="nucleotide sequence ID" value="NZ_JACOQG010000025.1"/>
</dbReference>
<dbReference type="SUPFAM" id="SSF56059">
    <property type="entry name" value="Glutathione synthetase ATP-binding domain-like"/>
    <property type="match status" value="1"/>
</dbReference>
<dbReference type="InterPro" id="IPR003806">
    <property type="entry name" value="ATP-grasp_PylC-type"/>
</dbReference>
<dbReference type="PROSITE" id="PS50975">
    <property type="entry name" value="ATP_GRASP"/>
    <property type="match status" value="1"/>
</dbReference>
<evidence type="ECO:0000313" key="3">
    <source>
        <dbReference type="EMBL" id="MBC5780607.1"/>
    </source>
</evidence>
<accession>A0ABR7IKP4</accession>
<proteinExistence type="predicted"/>